<proteinExistence type="predicted"/>
<sequence>HPFKCFFAVEAFIFFSIICRALPQAVTSAKSPIACNTWSEGITNLTSSTLISKDIGKFLTFINSLDSTSAT</sequence>
<feature type="non-terminal residue" evidence="2">
    <location>
        <position position="1"/>
    </location>
</feature>
<evidence type="ECO:0000256" key="1">
    <source>
        <dbReference type="SAM" id="SignalP"/>
    </source>
</evidence>
<dbReference type="AlphaFoldDB" id="A0A0K2SWP2"/>
<reference evidence="2" key="1">
    <citation type="submission" date="2014-05" db="EMBL/GenBank/DDBJ databases">
        <authorList>
            <person name="Chronopoulou M."/>
        </authorList>
    </citation>
    <scope>NUCLEOTIDE SEQUENCE</scope>
    <source>
        <tissue evidence="2">Whole organism</tissue>
    </source>
</reference>
<name>A0A0K2SWP2_LEPSM</name>
<organism evidence="2">
    <name type="scientific">Lepeophtheirus salmonis</name>
    <name type="common">Salmon louse</name>
    <name type="synonym">Caligus salmonis</name>
    <dbReference type="NCBI Taxonomy" id="72036"/>
    <lineage>
        <taxon>Eukaryota</taxon>
        <taxon>Metazoa</taxon>
        <taxon>Ecdysozoa</taxon>
        <taxon>Arthropoda</taxon>
        <taxon>Crustacea</taxon>
        <taxon>Multicrustacea</taxon>
        <taxon>Hexanauplia</taxon>
        <taxon>Copepoda</taxon>
        <taxon>Siphonostomatoida</taxon>
        <taxon>Caligidae</taxon>
        <taxon>Lepeophtheirus</taxon>
    </lineage>
</organism>
<feature type="chain" id="PRO_5005487196" evidence="1">
    <location>
        <begin position="22"/>
        <end position="71"/>
    </location>
</feature>
<evidence type="ECO:0000313" key="2">
    <source>
        <dbReference type="EMBL" id="CDW17777.1"/>
    </source>
</evidence>
<accession>A0A0K2SWP2</accession>
<protein>
    <submittedName>
        <fullName evidence="2">Uncharacterized protein</fullName>
    </submittedName>
</protein>
<feature type="signal peptide" evidence="1">
    <location>
        <begin position="1"/>
        <end position="21"/>
    </location>
</feature>
<dbReference type="EMBL" id="HACA01000416">
    <property type="protein sequence ID" value="CDW17777.1"/>
    <property type="molecule type" value="Transcribed_RNA"/>
</dbReference>
<keyword evidence="1" id="KW-0732">Signal</keyword>